<organism evidence="3 4">
    <name type="scientific">Papaver atlanticum</name>
    <dbReference type="NCBI Taxonomy" id="357466"/>
    <lineage>
        <taxon>Eukaryota</taxon>
        <taxon>Viridiplantae</taxon>
        <taxon>Streptophyta</taxon>
        <taxon>Embryophyta</taxon>
        <taxon>Tracheophyta</taxon>
        <taxon>Spermatophyta</taxon>
        <taxon>Magnoliopsida</taxon>
        <taxon>Ranunculales</taxon>
        <taxon>Papaveraceae</taxon>
        <taxon>Papaveroideae</taxon>
        <taxon>Papaver</taxon>
    </lineage>
</organism>
<comment type="caution">
    <text evidence="3">The sequence shown here is derived from an EMBL/GenBank/DDBJ whole genome shotgun (WGS) entry which is preliminary data.</text>
</comment>
<dbReference type="Pfam" id="PF10536">
    <property type="entry name" value="PMD"/>
    <property type="match status" value="1"/>
</dbReference>
<evidence type="ECO:0000313" key="4">
    <source>
        <dbReference type="Proteomes" id="UP001202328"/>
    </source>
</evidence>
<sequence>LPERPTKKSSASIRRGDRQRNVDIVEEVEKDTAEESDNASGSSDEDSRNDEEDEKENVDEDDNKDGDEFDEENNEEDDEKNFGEVDVGRASSCEKGKKAVEGSEIPGQPINPRLLSYYKDHIARLVWENENPRENSIPLLKLHHHQDMTKKELEIEKAFGGTAKKLERKLKLSWLRKKFTSKKNDSKKRKEQCARAYLLYVIGSIVCGDKSGSRVNAYFLQCLENLDKVNTYSWATAWLAWIYHHLGQGSRAEVYSMAGCMTILQVWFYDHFPTLERHKIEDGYEECNPRASLYVPIQPERSLELDLVDLCEKLDDLAEEKVTWDPYKSIRDGPIHQVAHYIGPLKCFDVVEWHSPNRVLRQFGVIKDIPQGVFLDKEKTVSKPIGVKSYYPHLDGYSWSAWDSSLIPKRSLQCEVINSWDCEDGYKKWFSEVSHTRVANLNTRILAKPFIDEQRSKVATIKRNVGKIWKFVFYSGTEDEPISTSTKAHLLKMLENYDNPERSDLFPDSDEDLCIGSLSAPQQKKQKKKRKN</sequence>
<dbReference type="EMBL" id="JAJJMB010000133">
    <property type="protein sequence ID" value="KAI3963012.1"/>
    <property type="molecule type" value="Genomic_DNA"/>
</dbReference>
<reference evidence="3" key="1">
    <citation type="submission" date="2022-04" db="EMBL/GenBank/DDBJ databases">
        <title>A functionally conserved STORR gene fusion in Papaver species that diverged 16.8 million years ago.</title>
        <authorList>
            <person name="Catania T."/>
        </authorList>
    </citation>
    <scope>NUCLEOTIDE SEQUENCE</scope>
    <source>
        <strain evidence="3">S-188037</strain>
    </source>
</reference>
<feature type="compositionally biased region" description="Acidic residues" evidence="1">
    <location>
        <begin position="24"/>
        <end position="79"/>
    </location>
</feature>
<evidence type="ECO:0000259" key="2">
    <source>
        <dbReference type="Pfam" id="PF10536"/>
    </source>
</evidence>
<dbReference type="InterPro" id="IPR019557">
    <property type="entry name" value="AminoTfrase-like_pln_mobile"/>
</dbReference>
<evidence type="ECO:0000313" key="3">
    <source>
        <dbReference type="EMBL" id="KAI3963012.1"/>
    </source>
</evidence>
<protein>
    <recommendedName>
        <fullName evidence="2">Aminotransferase-like plant mobile domain-containing protein</fullName>
    </recommendedName>
</protein>
<dbReference type="GO" id="GO:0010073">
    <property type="term" value="P:meristem maintenance"/>
    <property type="evidence" value="ECO:0007669"/>
    <property type="project" value="InterPro"/>
</dbReference>
<dbReference type="PANTHER" id="PTHR46033:SF8">
    <property type="entry name" value="PROTEIN MAINTENANCE OF MERISTEMS-LIKE"/>
    <property type="match status" value="1"/>
</dbReference>
<dbReference type="Proteomes" id="UP001202328">
    <property type="component" value="Unassembled WGS sequence"/>
</dbReference>
<evidence type="ECO:0000256" key="1">
    <source>
        <dbReference type="SAM" id="MobiDB-lite"/>
    </source>
</evidence>
<name>A0AAD4TI63_9MAGN</name>
<feature type="region of interest" description="Disordered" evidence="1">
    <location>
        <begin position="1"/>
        <end position="111"/>
    </location>
</feature>
<dbReference type="AlphaFoldDB" id="A0AAD4TI63"/>
<keyword evidence="4" id="KW-1185">Reference proteome</keyword>
<feature type="compositionally biased region" description="Basic and acidic residues" evidence="1">
    <location>
        <begin position="14"/>
        <end position="23"/>
    </location>
</feature>
<feature type="compositionally biased region" description="Basic and acidic residues" evidence="1">
    <location>
        <begin position="80"/>
        <end position="101"/>
    </location>
</feature>
<dbReference type="InterPro" id="IPR044824">
    <property type="entry name" value="MAIN-like"/>
</dbReference>
<accession>A0AAD4TI63</accession>
<dbReference type="PANTHER" id="PTHR46033">
    <property type="entry name" value="PROTEIN MAIN-LIKE 2"/>
    <property type="match status" value="1"/>
</dbReference>
<feature type="non-terminal residue" evidence="3">
    <location>
        <position position="1"/>
    </location>
</feature>
<feature type="domain" description="Aminotransferase-like plant mobile" evidence="2">
    <location>
        <begin position="149"/>
        <end position="430"/>
    </location>
</feature>
<feature type="region of interest" description="Disordered" evidence="1">
    <location>
        <begin position="502"/>
        <end position="532"/>
    </location>
</feature>
<gene>
    <name evidence="3" type="ORF">MKW98_028952</name>
</gene>
<proteinExistence type="predicted"/>